<keyword evidence="1" id="KW-1185">Reference proteome</keyword>
<protein>
    <submittedName>
        <fullName evidence="2">Uncharacterized protein</fullName>
    </submittedName>
</protein>
<evidence type="ECO:0000313" key="2">
    <source>
        <dbReference type="WBParaSite" id="SRDH1_70990.1"/>
    </source>
</evidence>
<dbReference type="Proteomes" id="UP000050792">
    <property type="component" value="Unassembled WGS sequence"/>
</dbReference>
<organism evidence="1 2">
    <name type="scientific">Schistosoma rodhaini</name>
    <dbReference type="NCBI Taxonomy" id="6188"/>
    <lineage>
        <taxon>Eukaryota</taxon>
        <taxon>Metazoa</taxon>
        <taxon>Spiralia</taxon>
        <taxon>Lophotrochozoa</taxon>
        <taxon>Platyhelminthes</taxon>
        <taxon>Trematoda</taxon>
        <taxon>Digenea</taxon>
        <taxon>Strigeidida</taxon>
        <taxon>Schistosomatoidea</taxon>
        <taxon>Schistosomatidae</taxon>
        <taxon>Schistosoma</taxon>
    </lineage>
</organism>
<evidence type="ECO:0000313" key="1">
    <source>
        <dbReference type="Proteomes" id="UP000050792"/>
    </source>
</evidence>
<proteinExistence type="predicted"/>
<dbReference type="WBParaSite" id="SRDH1_70990.1">
    <property type="protein sequence ID" value="SRDH1_70990.1"/>
    <property type="gene ID" value="SRDH1_70990"/>
</dbReference>
<sequence>MCGGVKIPDKYVGECCQEYNHRLYRYCNNGSGIPSAGYVLLVDALNTQLCSGSTAAYASSCLMDEETDR</sequence>
<name>A0AA85FYS9_9TREM</name>
<reference evidence="2" key="2">
    <citation type="submission" date="2023-11" db="UniProtKB">
        <authorList>
            <consortium name="WormBaseParasite"/>
        </authorList>
    </citation>
    <scope>IDENTIFICATION</scope>
</reference>
<dbReference type="Gene3D" id="3.10.170.20">
    <property type="match status" value="1"/>
</dbReference>
<accession>A0AA85FYS9</accession>
<dbReference type="AlphaFoldDB" id="A0AA85FYS9"/>
<reference evidence="1" key="1">
    <citation type="submission" date="2022-06" db="EMBL/GenBank/DDBJ databases">
        <authorList>
            <person name="Berger JAMES D."/>
            <person name="Berger JAMES D."/>
        </authorList>
    </citation>
    <scope>NUCLEOTIDE SEQUENCE [LARGE SCALE GENOMIC DNA]</scope>
</reference>